<evidence type="ECO:0000313" key="2">
    <source>
        <dbReference type="EMBL" id="GAA5191176.1"/>
    </source>
</evidence>
<evidence type="ECO:0000313" key="3">
    <source>
        <dbReference type="Proteomes" id="UP001501570"/>
    </source>
</evidence>
<accession>A0ABP9S449</accession>
<protein>
    <recommendedName>
        <fullName evidence="1">N-acetyltransferase domain-containing protein</fullName>
    </recommendedName>
</protein>
<dbReference type="Pfam" id="PF13302">
    <property type="entry name" value="Acetyltransf_3"/>
    <property type="match status" value="2"/>
</dbReference>
<dbReference type="SUPFAM" id="SSF55729">
    <property type="entry name" value="Acyl-CoA N-acyltransferases (Nat)"/>
    <property type="match status" value="2"/>
</dbReference>
<organism evidence="2 3">
    <name type="scientific">Rugosimonospora acidiphila</name>
    <dbReference type="NCBI Taxonomy" id="556531"/>
    <lineage>
        <taxon>Bacteria</taxon>
        <taxon>Bacillati</taxon>
        <taxon>Actinomycetota</taxon>
        <taxon>Actinomycetes</taxon>
        <taxon>Micromonosporales</taxon>
        <taxon>Micromonosporaceae</taxon>
        <taxon>Rugosimonospora</taxon>
    </lineage>
</organism>
<dbReference type="PANTHER" id="PTHR43441">
    <property type="entry name" value="RIBOSOMAL-PROTEIN-SERINE ACETYLTRANSFERASE"/>
    <property type="match status" value="1"/>
</dbReference>
<feature type="domain" description="N-acetyltransferase" evidence="1">
    <location>
        <begin position="20"/>
        <end position="176"/>
    </location>
</feature>
<dbReference type="Gene3D" id="3.40.630.30">
    <property type="match status" value="2"/>
</dbReference>
<comment type="caution">
    <text evidence="2">The sequence shown here is derived from an EMBL/GenBank/DDBJ whole genome shotgun (WGS) entry which is preliminary data.</text>
</comment>
<keyword evidence="3" id="KW-1185">Reference proteome</keyword>
<dbReference type="InterPro" id="IPR000182">
    <property type="entry name" value="GNAT_dom"/>
</dbReference>
<dbReference type="Proteomes" id="UP001501570">
    <property type="component" value="Unassembled WGS sequence"/>
</dbReference>
<sequence length="370" mass="39196">MMPLPSEVSLPSEAIPTDTVVLRPPRPGDTDDLLAAANDALVSRYVTALPAPFTSEDAQRWVTAGARSVIADPHTDRLLGAAGLHPVSEADGAARIGCWVAPWGRGQGVGAAALGALTGWANTHGFDRVELLTEPGNATGQRMAVRAGLTYEGVRRGAGRGRNGKRHDLVAWARLAGDPPGPSPRRLPDLPGGELTDGVVLIRPLVAGDTGDMFALMSLPESVRTTVPPVVPDPVGVRRRCEQSQGEWIAGERARMTIRDAATGTFAGNIGLHWTGPGMDELLVGYALARPYRGRGYATRATKLVARWALTEVGAPRLLSGTAPENVASQRVLERAGFQREGYERSRLPGADGGRIDNVSFGLLPRDLLD</sequence>
<reference evidence="3" key="1">
    <citation type="journal article" date="2019" name="Int. J. Syst. Evol. Microbiol.">
        <title>The Global Catalogue of Microorganisms (GCM) 10K type strain sequencing project: providing services to taxonomists for standard genome sequencing and annotation.</title>
        <authorList>
            <consortium name="The Broad Institute Genomics Platform"/>
            <consortium name="The Broad Institute Genome Sequencing Center for Infectious Disease"/>
            <person name="Wu L."/>
            <person name="Ma J."/>
        </authorList>
    </citation>
    <scope>NUCLEOTIDE SEQUENCE [LARGE SCALE GENOMIC DNA]</scope>
    <source>
        <strain evidence="3">JCM 18304</strain>
    </source>
</reference>
<proteinExistence type="predicted"/>
<dbReference type="EMBL" id="BAABJQ010000015">
    <property type="protein sequence ID" value="GAA5191176.1"/>
    <property type="molecule type" value="Genomic_DNA"/>
</dbReference>
<dbReference type="InterPro" id="IPR051908">
    <property type="entry name" value="Ribosomal_N-acetyltransferase"/>
</dbReference>
<feature type="domain" description="N-acetyltransferase" evidence="1">
    <location>
        <begin position="200"/>
        <end position="370"/>
    </location>
</feature>
<dbReference type="CDD" id="cd04301">
    <property type="entry name" value="NAT_SF"/>
    <property type="match status" value="1"/>
</dbReference>
<dbReference type="InterPro" id="IPR016181">
    <property type="entry name" value="Acyl_CoA_acyltransferase"/>
</dbReference>
<dbReference type="PROSITE" id="PS51186">
    <property type="entry name" value="GNAT"/>
    <property type="match status" value="2"/>
</dbReference>
<name>A0ABP9S449_9ACTN</name>
<dbReference type="PANTHER" id="PTHR43441:SF10">
    <property type="entry name" value="ACETYLTRANSFERASE"/>
    <property type="match status" value="1"/>
</dbReference>
<evidence type="ECO:0000259" key="1">
    <source>
        <dbReference type="PROSITE" id="PS51186"/>
    </source>
</evidence>
<gene>
    <name evidence="2" type="ORF">GCM10023322_47950</name>
</gene>